<feature type="compositionally biased region" description="Low complexity" evidence="1">
    <location>
        <begin position="58"/>
        <end position="107"/>
    </location>
</feature>
<protein>
    <submittedName>
        <fullName evidence="2">Uncharacterized protein</fullName>
    </submittedName>
</protein>
<feature type="compositionally biased region" description="Low complexity" evidence="1">
    <location>
        <begin position="241"/>
        <end position="261"/>
    </location>
</feature>
<dbReference type="EMBL" id="CP090895">
    <property type="protein sequence ID" value="ULT89250.1"/>
    <property type="molecule type" value="Genomic_DNA"/>
</dbReference>
<feature type="region of interest" description="Disordered" evidence="1">
    <location>
        <begin position="37"/>
        <end position="195"/>
    </location>
</feature>
<gene>
    <name evidence="2" type="ORF">L3Y34_008017</name>
</gene>
<reference evidence="2 3" key="1">
    <citation type="submission" date="2022-02" db="EMBL/GenBank/DDBJ databases">
        <title>Chromosome-level reference genomes for two strains of Caenorhabditis briggsae: an improved platform for comparative genomics.</title>
        <authorList>
            <person name="Stevens L."/>
            <person name="Andersen E.C."/>
        </authorList>
    </citation>
    <scope>NUCLEOTIDE SEQUENCE [LARGE SCALE GENOMIC DNA]</scope>
    <source>
        <strain evidence="2">QX1410_ONT</strain>
        <tissue evidence="2">Whole-organism</tissue>
    </source>
</reference>
<accession>A0AAE9D0I5</accession>
<evidence type="ECO:0000313" key="2">
    <source>
        <dbReference type="EMBL" id="ULT89250.1"/>
    </source>
</evidence>
<sequence>MSLQSPADAFYWRYCIDCLRRRRLLVFAAKTSNFVEMGSSGMGIDANGKPIKRQAPANNKKPGNNQKKGGNNNNNNKNNNNRNQNGGNRNQNNRNQHQHPNMMGMVPPFGPMGPGGPGGPFMGPPNGNFNYFPGQQGPPQQNRRNGGGKNNGNRNGAPPSGYNGPSANNVGQGAIGANMNQSFGGPESSAMEVPGFGKNSNIHELFGKMIWRKMEQIQDAALVDQLQNRIMNLIHDALAGQNEKQQQQQGGFNQQQQQQRNMPFGGPVNPSGPFGNGSGYNRF</sequence>
<feature type="region of interest" description="Disordered" evidence="1">
    <location>
        <begin position="241"/>
        <end position="283"/>
    </location>
</feature>
<name>A0AAE9D0I5_CAEBR</name>
<evidence type="ECO:0000313" key="3">
    <source>
        <dbReference type="Proteomes" id="UP000827892"/>
    </source>
</evidence>
<organism evidence="2 3">
    <name type="scientific">Caenorhabditis briggsae</name>
    <dbReference type="NCBI Taxonomy" id="6238"/>
    <lineage>
        <taxon>Eukaryota</taxon>
        <taxon>Metazoa</taxon>
        <taxon>Ecdysozoa</taxon>
        <taxon>Nematoda</taxon>
        <taxon>Chromadorea</taxon>
        <taxon>Rhabditida</taxon>
        <taxon>Rhabditina</taxon>
        <taxon>Rhabditomorpha</taxon>
        <taxon>Rhabditoidea</taxon>
        <taxon>Rhabditidae</taxon>
        <taxon>Peloderinae</taxon>
        <taxon>Caenorhabditis</taxon>
    </lineage>
</organism>
<feature type="compositionally biased region" description="Low complexity" evidence="1">
    <location>
        <begin position="124"/>
        <end position="144"/>
    </location>
</feature>
<feature type="compositionally biased region" description="Gly residues" evidence="1">
    <location>
        <begin position="112"/>
        <end position="121"/>
    </location>
</feature>
<dbReference type="Proteomes" id="UP000827892">
    <property type="component" value="Chromosome V"/>
</dbReference>
<dbReference type="AlphaFoldDB" id="A0AAE9D0I5"/>
<proteinExistence type="predicted"/>
<evidence type="ECO:0000256" key="1">
    <source>
        <dbReference type="SAM" id="MobiDB-lite"/>
    </source>
</evidence>
<feature type="compositionally biased region" description="Gly residues" evidence="1">
    <location>
        <begin position="274"/>
        <end position="283"/>
    </location>
</feature>